<dbReference type="InParanoid" id="A0A5J5EV71"/>
<gene>
    <name evidence="2" type="ORF">FN846DRAFT_952472</name>
</gene>
<keyword evidence="3" id="KW-1185">Reference proteome</keyword>
<evidence type="ECO:0000313" key="2">
    <source>
        <dbReference type="EMBL" id="KAA8904552.1"/>
    </source>
</evidence>
<evidence type="ECO:0000313" key="3">
    <source>
        <dbReference type="Proteomes" id="UP000326924"/>
    </source>
</evidence>
<dbReference type="Proteomes" id="UP000326924">
    <property type="component" value="Unassembled WGS sequence"/>
</dbReference>
<feature type="non-terminal residue" evidence="2">
    <location>
        <position position="222"/>
    </location>
</feature>
<feature type="compositionally biased region" description="Low complexity" evidence="1">
    <location>
        <begin position="48"/>
        <end position="74"/>
    </location>
</feature>
<name>A0A5J5EV71_9PEZI</name>
<reference evidence="2 3" key="1">
    <citation type="submission" date="2019-09" db="EMBL/GenBank/DDBJ databases">
        <title>Draft genome of the ectomycorrhizal ascomycete Sphaerosporella brunnea.</title>
        <authorList>
            <consortium name="DOE Joint Genome Institute"/>
            <person name="Benucci G.M."/>
            <person name="Marozzi G."/>
            <person name="Antonielli L."/>
            <person name="Sanchez S."/>
            <person name="Marco P."/>
            <person name="Wang X."/>
            <person name="Falini L.B."/>
            <person name="Barry K."/>
            <person name="Haridas S."/>
            <person name="Lipzen A."/>
            <person name="Labutti K."/>
            <person name="Grigoriev I.V."/>
            <person name="Murat C."/>
            <person name="Martin F."/>
            <person name="Albertini E."/>
            <person name="Donnini D."/>
            <person name="Bonito G."/>
        </authorList>
    </citation>
    <scope>NUCLEOTIDE SEQUENCE [LARGE SCALE GENOMIC DNA]</scope>
    <source>
        <strain evidence="2 3">Sb_GMNB300</strain>
    </source>
</reference>
<dbReference type="AlphaFoldDB" id="A0A5J5EV71"/>
<protein>
    <submittedName>
        <fullName evidence="2">Uncharacterized protein</fullName>
    </submittedName>
</protein>
<proteinExistence type="predicted"/>
<evidence type="ECO:0000256" key="1">
    <source>
        <dbReference type="SAM" id="MobiDB-lite"/>
    </source>
</evidence>
<comment type="caution">
    <text evidence="2">The sequence shown here is derived from an EMBL/GenBank/DDBJ whole genome shotgun (WGS) entry which is preliminary data.</text>
</comment>
<dbReference type="EMBL" id="VXIS01000107">
    <property type="protein sequence ID" value="KAA8904552.1"/>
    <property type="molecule type" value="Genomic_DNA"/>
</dbReference>
<organism evidence="2 3">
    <name type="scientific">Sphaerosporella brunnea</name>
    <dbReference type="NCBI Taxonomy" id="1250544"/>
    <lineage>
        <taxon>Eukaryota</taxon>
        <taxon>Fungi</taxon>
        <taxon>Dikarya</taxon>
        <taxon>Ascomycota</taxon>
        <taxon>Pezizomycotina</taxon>
        <taxon>Pezizomycetes</taxon>
        <taxon>Pezizales</taxon>
        <taxon>Pyronemataceae</taxon>
        <taxon>Sphaerosporella</taxon>
    </lineage>
</organism>
<sequence length="222" mass="24116">MFGYPEDVASMWIEVVTLGGIKKNELNLQGIPYYPGNNEIAQTPKYTTTATISPPSTTATPPANSNAAGSSTPTDAAAADRMNRMEETLNAILARVVNVEQAVKPDVLRDIVKENSNPTGTATTICYPMQQINSIDGTLKAIETRMGNVEESVKPEVLADIIKKSSNTADSAVVMAWPRHRIESIERTVKAVEQCVKPAVLGNIIKKHTTPNNEKTAKKRRL</sequence>
<feature type="region of interest" description="Disordered" evidence="1">
    <location>
        <begin position="48"/>
        <end position="76"/>
    </location>
</feature>
<accession>A0A5J5EV71</accession>